<dbReference type="eggNOG" id="COG4677">
    <property type="taxonomic scope" value="Bacteria"/>
</dbReference>
<organism evidence="2 3">
    <name type="scientific">Melioribacter roseus (strain DSM 23840 / JCM 17771 / VKM B-2668 / P3M-2)</name>
    <dbReference type="NCBI Taxonomy" id="1191523"/>
    <lineage>
        <taxon>Bacteria</taxon>
        <taxon>Pseudomonadati</taxon>
        <taxon>Ignavibacteriota</taxon>
        <taxon>Ignavibacteria</taxon>
        <taxon>Ignavibacteriales</taxon>
        <taxon>Melioribacteraceae</taxon>
        <taxon>Melioribacter</taxon>
    </lineage>
</organism>
<dbReference type="Gene3D" id="2.60.40.4070">
    <property type="match status" value="1"/>
</dbReference>
<accession>I7A6V8</accession>
<dbReference type="HOGENOM" id="CLU_1319478_0_0_10"/>
<sequence length="216" mass="24572">MILISGGDKMLRYLIILILFCSTDYYFQTIHEIPFGSRNNLIELEIVNGTEVNLSGIYLEIKSKPDWLEIVSVDDKIDEIKRDGQKTAVIIFSVDKNAELDKEESMTIEIRNQYGVIEEKEIKIKAAPPKEYLLEQNYPNPFNPVTKIGYQIPSEGKITLIIYDILGRAVKVLFEGVRKPGYYVAEFNGANLSSGVYICSLKGNGIRIDRKMLLLK</sequence>
<dbReference type="NCBIfam" id="TIGR04183">
    <property type="entry name" value="Por_Secre_tail"/>
    <property type="match status" value="1"/>
</dbReference>
<protein>
    <submittedName>
        <fullName evidence="2">5'-nucleotidase domain-containing protein</fullName>
    </submittedName>
</protein>
<gene>
    <name evidence="2" type="ordered locus">MROS_2386</name>
</gene>
<dbReference type="EMBL" id="CP003557">
    <property type="protein sequence ID" value="AFN75616.1"/>
    <property type="molecule type" value="Genomic_DNA"/>
</dbReference>
<dbReference type="KEGG" id="mro:MROS_2386"/>
<dbReference type="Pfam" id="PF18962">
    <property type="entry name" value="Por_Secre_tail"/>
    <property type="match status" value="1"/>
</dbReference>
<dbReference type="AlphaFoldDB" id="I7A6V8"/>
<proteinExistence type="predicted"/>
<name>I7A6V8_MELRP</name>
<keyword evidence="3" id="KW-1185">Reference proteome</keyword>
<dbReference type="Proteomes" id="UP000009011">
    <property type="component" value="Chromosome"/>
</dbReference>
<dbReference type="PATRIC" id="fig|1191523.3.peg.2517"/>
<dbReference type="STRING" id="1191523.MROS_2386"/>
<dbReference type="InterPro" id="IPR026444">
    <property type="entry name" value="Secre_tail"/>
</dbReference>
<evidence type="ECO:0000259" key="1">
    <source>
        <dbReference type="Pfam" id="PF18962"/>
    </source>
</evidence>
<reference evidence="2 3" key="1">
    <citation type="journal article" date="2013" name="PLoS ONE">
        <title>Genomic analysis of Melioribacter roseus, facultatively anaerobic organotrophic bacterium representing a novel deep lineage within Bacteriodetes/Chlorobi group.</title>
        <authorList>
            <person name="Kadnikov V.V."/>
            <person name="Mardanov A.V."/>
            <person name="Podosokorskaya O.A."/>
            <person name="Gavrilov S.N."/>
            <person name="Kublanov I.V."/>
            <person name="Beletsky A.V."/>
            <person name="Bonch-Osmolovskaya E.A."/>
            <person name="Ravin N.V."/>
        </authorList>
    </citation>
    <scope>NUCLEOTIDE SEQUENCE [LARGE SCALE GENOMIC DNA]</scope>
    <source>
        <strain evidence="3">JCM 17771 / P3M-2</strain>
    </source>
</reference>
<evidence type="ECO:0000313" key="2">
    <source>
        <dbReference type="EMBL" id="AFN75616.1"/>
    </source>
</evidence>
<evidence type="ECO:0000313" key="3">
    <source>
        <dbReference type="Proteomes" id="UP000009011"/>
    </source>
</evidence>
<feature type="domain" description="Secretion system C-terminal sorting" evidence="1">
    <location>
        <begin position="138"/>
        <end position="211"/>
    </location>
</feature>